<dbReference type="RefSeq" id="WP_023065262.1">
    <property type="nucleotide sequence ID" value="NZ_AUZM01000009.1"/>
</dbReference>
<name>U7QQH4_9CYAN</name>
<keyword evidence="2" id="KW-1185">Reference proteome</keyword>
<protein>
    <recommendedName>
        <fullName evidence="3">Restriction endonuclease subunit R</fullName>
    </recommendedName>
</protein>
<dbReference type="EMBL" id="AUZM01000009">
    <property type="protein sequence ID" value="ERT08671.1"/>
    <property type="molecule type" value="Genomic_DNA"/>
</dbReference>
<evidence type="ECO:0008006" key="3">
    <source>
        <dbReference type="Google" id="ProtNLM"/>
    </source>
</evidence>
<dbReference type="PATRIC" id="fig|1348334.3.peg.1378"/>
<dbReference type="Proteomes" id="UP000017127">
    <property type="component" value="Unassembled WGS sequence"/>
</dbReference>
<dbReference type="AlphaFoldDB" id="U7QQH4"/>
<accession>U7QQH4</accession>
<evidence type="ECO:0000313" key="2">
    <source>
        <dbReference type="Proteomes" id="UP000017127"/>
    </source>
</evidence>
<comment type="caution">
    <text evidence="1">The sequence shown here is derived from an EMBL/GenBank/DDBJ whole genome shotgun (WGS) entry which is preliminary data.</text>
</comment>
<sequence>MIQKTIQAQDVNLRYLIDNFNLQWIRDEQFFREWQEDLPELTDLEKQLLDQVQEGFFNLLQNPPVLEDVVRMAILDPILFIGKFFLYPYYIRSEESVLLEIPEGENLIKGRIDTLVLKEKLWVMVIESKRAEFSIEAGLGQLLTYLLASPNLDRPNYGLIVTGSDFIFVKLVKVENIPQYATSKVFVTRNPDNELYDVLRILKHLSQIAVNENST</sequence>
<proteinExistence type="predicted"/>
<organism evidence="1 2">
    <name type="scientific">Lyngbya aestuarii BL J</name>
    <dbReference type="NCBI Taxonomy" id="1348334"/>
    <lineage>
        <taxon>Bacteria</taxon>
        <taxon>Bacillati</taxon>
        <taxon>Cyanobacteriota</taxon>
        <taxon>Cyanophyceae</taxon>
        <taxon>Oscillatoriophycideae</taxon>
        <taxon>Oscillatoriales</taxon>
        <taxon>Microcoleaceae</taxon>
        <taxon>Lyngbya</taxon>
    </lineage>
</organism>
<gene>
    <name evidence="1" type="ORF">M595_1413</name>
</gene>
<reference evidence="1 2" key="1">
    <citation type="journal article" date="2013" name="Front. Microbiol.">
        <title>Comparative genomic analyses of the cyanobacterium, Lyngbya aestuarii BL J, a powerful hydrogen producer.</title>
        <authorList>
            <person name="Kothari A."/>
            <person name="Vaughn M."/>
            <person name="Garcia-Pichel F."/>
        </authorList>
    </citation>
    <scope>NUCLEOTIDE SEQUENCE [LARGE SCALE GENOMIC DNA]</scope>
    <source>
        <strain evidence="1 2">BL J</strain>
    </source>
</reference>
<evidence type="ECO:0000313" key="1">
    <source>
        <dbReference type="EMBL" id="ERT08671.1"/>
    </source>
</evidence>